<proteinExistence type="predicted"/>
<organism evidence="1">
    <name type="scientific">Sesamum angustifolium</name>
    <dbReference type="NCBI Taxonomy" id="2727405"/>
    <lineage>
        <taxon>Eukaryota</taxon>
        <taxon>Viridiplantae</taxon>
        <taxon>Streptophyta</taxon>
        <taxon>Embryophyta</taxon>
        <taxon>Tracheophyta</taxon>
        <taxon>Spermatophyta</taxon>
        <taxon>Magnoliopsida</taxon>
        <taxon>eudicotyledons</taxon>
        <taxon>Gunneridae</taxon>
        <taxon>Pentapetalae</taxon>
        <taxon>asterids</taxon>
        <taxon>lamiids</taxon>
        <taxon>Lamiales</taxon>
        <taxon>Pedaliaceae</taxon>
        <taxon>Sesamum</taxon>
    </lineage>
</organism>
<accession>A0AAW2NZ13</accession>
<comment type="caution">
    <text evidence="1">The sequence shown here is derived from an EMBL/GenBank/DDBJ whole genome shotgun (WGS) entry which is preliminary data.</text>
</comment>
<sequence>MASAQSLMKMLRSLSMDVSRMHGNLLDPELDFKHTANSKCKASYFCDEGNHSQQQVKV</sequence>
<name>A0AAW2NZ13_9LAMI</name>
<dbReference type="EMBL" id="JACGWK010000006">
    <property type="protein sequence ID" value="KAL0348190.1"/>
    <property type="molecule type" value="Genomic_DNA"/>
</dbReference>
<gene>
    <name evidence="1" type="ORF">Sangu_1046800</name>
</gene>
<reference evidence="1" key="1">
    <citation type="submission" date="2020-06" db="EMBL/GenBank/DDBJ databases">
        <authorList>
            <person name="Li T."/>
            <person name="Hu X."/>
            <person name="Zhang T."/>
            <person name="Song X."/>
            <person name="Zhang H."/>
            <person name="Dai N."/>
            <person name="Sheng W."/>
            <person name="Hou X."/>
            <person name="Wei L."/>
        </authorList>
    </citation>
    <scope>NUCLEOTIDE SEQUENCE</scope>
    <source>
        <strain evidence="1">G01</strain>
        <tissue evidence="1">Leaf</tissue>
    </source>
</reference>
<dbReference type="AlphaFoldDB" id="A0AAW2NZ13"/>
<protein>
    <submittedName>
        <fullName evidence="1">Uncharacterized protein</fullName>
    </submittedName>
</protein>
<reference evidence="1" key="2">
    <citation type="journal article" date="2024" name="Plant">
        <title>Genomic evolution and insights into agronomic trait innovations of Sesamum species.</title>
        <authorList>
            <person name="Miao H."/>
            <person name="Wang L."/>
            <person name="Qu L."/>
            <person name="Liu H."/>
            <person name="Sun Y."/>
            <person name="Le M."/>
            <person name="Wang Q."/>
            <person name="Wei S."/>
            <person name="Zheng Y."/>
            <person name="Lin W."/>
            <person name="Duan Y."/>
            <person name="Cao H."/>
            <person name="Xiong S."/>
            <person name="Wang X."/>
            <person name="Wei L."/>
            <person name="Li C."/>
            <person name="Ma Q."/>
            <person name="Ju M."/>
            <person name="Zhao R."/>
            <person name="Li G."/>
            <person name="Mu C."/>
            <person name="Tian Q."/>
            <person name="Mei H."/>
            <person name="Zhang T."/>
            <person name="Gao T."/>
            <person name="Zhang H."/>
        </authorList>
    </citation>
    <scope>NUCLEOTIDE SEQUENCE</scope>
    <source>
        <strain evidence="1">G01</strain>
    </source>
</reference>
<evidence type="ECO:0000313" key="1">
    <source>
        <dbReference type="EMBL" id="KAL0348190.1"/>
    </source>
</evidence>